<accession>A0A0F9DMD0</accession>
<gene>
    <name evidence="3" type="ORF">LCGC14_2180770</name>
</gene>
<protein>
    <recommendedName>
        <fullName evidence="4">DUF1738 domain-containing protein</fullName>
    </recommendedName>
</protein>
<name>A0A0F9DMD0_9ZZZZ</name>
<evidence type="ECO:0000313" key="3">
    <source>
        <dbReference type="EMBL" id="KKL62873.1"/>
    </source>
</evidence>
<evidence type="ECO:0000259" key="2">
    <source>
        <dbReference type="Pfam" id="PF18818"/>
    </source>
</evidence>
<dbReference type="InterPro" id="IPR017113">
    <property type="entry name" value="Antirestriction_ArdC"/>
</dbReference>
<feature type="domain" description="Polyvalent protein metallopeptidase" evidence="2">
    <location>
        <begin position="160"/>
        <end position="290"/>
    </location>
</feature>
<sequence length="311" mass="35955">MPSQKQIRQQITDRIVAALEKNLLPWRRPWRSSPNAGRPASVVSKKAYRGINPILLELHSLRFDFQSRWWATYKQWHDLGCVVKKRPDDVEPGQWGASIVFYRQVSKTVTDDNGQERDERFPLMRTFTVFNVEQVEGEFAEKYQVQDEPTTGETSPDFEPADELIAATEAEIRHAGDRAFYKRPVPFNDWPEHRDGDYIVVPPKHRFDPVGSYYETILHELAHWSEIRTSWDHRERGYAMGELAAEIAASFMAAELRVPQGESIENHVAYLKSWLAAMKNDPSYIFKASTQASKVTDFLLAFTRQPEEVVV</sequence>
<comment type="caution">
    <text evidence="3">The sequence shown here is derived from an EMBL/GenBank/DDBJ whole genome shotgun (WGS) entry which is preliminary data.</text>
</comment>
<dbReference type="InterPro" id="IPR041459">
    <property type="entry name" value="MPTase-PolyVal"/>
</dbReference>
<dbReference type="Pfam" id="PF18818">
    <property type="entry name" value="MPTase-PolyVal"/>
    <property type="match status" value="1"/>
</dbReference>
<dbReference type="EMBL" id="LAZR01028354">
    <property type="protein sequence ID" value="KKL62873.1"/>
    <property type="molecule type" value="Genomic_DNA"/>
</dbReference>
<organism evidence="3">
    <name type="scientific">marine sediment metagenome</name>
    <dbReference type="NCBI Taxonomy" id="412755"/>
    <lineage>
        <taxon>unclassified sequences</taxon>
        <taxon>metagenomes</taxon>
        <taxon>ecological metagenomes</taxon>
    </lineage>
</organism>
<dbReference type="PIRSF" id="PIRSF037112">
    <property type="entry name" value="Antirestriction_ArdC"/>
    <property type="match status" value="1"/>
</dbReference>
<dbReference type="Pfam" id="PF08401">
    <property type="entry name" value="ArdcN"/>
    <property type="match status" value="1"/>
</dbReference>
<proteinExistence type="predicted"/>
<dbReference type="AlphaFoldDB" id="A0A0F9DMD0"/>
<dbReference type="InterPro" id="IPR013610">
    <property type="entry name" value="ArdC_N"/>
</dbReference>
<reference evidence="3" key="1">
    <citation type="journal article" date="2015" name="Nature">
        <title>Complex archaea that bridge the gap between prokaryotes and eukaryotes.</title>
        <authorList>
            <person name="Spang A."/>
            <person name="Saw J.H."/>
            <person name="Jorgensen S.L."/>
            <person name="Zaremba-Niedzwiedzka K."/>
            <person name="Martijn J."/>
            <person name="Lind A.E."/>
            <person name="van Eijk R."/>
            <person name="Schleper C."/>
            <person name="Guy L."/>
            <person name="Ettema T.J."/>
        </authorList>
    </citation>
    <scope>NUCLEOTIDE SEQUENCE</scope>
</reference>
<feature type="domain" description="N-terminal" evidence="1">
    <location>
        <begin position="5"/>
        <end position="130"/>
    </location>
</feature>
<evidence type="ECO:0000259" key="1">
    <source>
        <dbReference type="Pfam" id="PF08401"/>
    </source>
</evidence>
<dbReference type="GO" id="GO:0003697">
    <property type="term" value="F:single-stranded DNA binding"/>
    <property type="evidence" value="ECO:0007669"/>
    <property type="project" value="InterPro"/>
</dbReference>
<evidence type="ECO:0008006" key="4">
    <source>
        <dbReference type="Google" id="ProtNLM"/>
    </source>
</evidence>